<dbReference type="KEGG" id="mbe:MBM_01902"/>
<feature type="region of interest" description="Disordered" evidence="1">
    <location>
        <begin position="55"/>
        <end position="88"/>
    </location>
</feature>
<reference evidence="2 3" key="1">
    <citation type="journal article" date="2012" name="BMC Genomics">
        <title>Sequencing the genome of Marssonina brunnea reveals fungus-poplar co-evolution.</title>
        <authorList>
            <person name="Zhu S."/>
            <person name="Cao Y.-Z."/>
            <person name="Jiang C."/>
            <person name="Tan B.-Y."/>
            <person name="Wang Z."/>
            <person name="Feng S."/>
            <person name="Zhang L."/>
            <person name="Su X.-H."/>
            <person name="Brejova B."/>
            <person name="Vinar T."/>
            <person name="Xu M."/>
            <person name="Wang M.-X."/>
            <person name="Zhang S.-G."/>
            <person name="Huang M.-R."/>
            <person name="Wu R."/>
            <person name="Zhou Y."/>
        </authorList>
    </citation>
    <scope>NUCLEOTIDE SEQUENCE [LARGE SCALE GENOMIC DNA]</scope>
    <source>
        <strain evidence="2 3">MB_m1</strain>
    </source>
</reference>
<protein>
    <submittedName>
        <fullName evidence="2">Uncharacterized protein</fullName>
    </submittedName>
</protein>
<keyword evidence="3" id="KW-1185">Reference proteome</keyword>
<proteinExistence type="predicted"/>
<evidence type="ECO:0000313" key="2">
    <source>
        <dbReference type="EMBL" id="EKD19950.1"/>
    </source>
</evidence>
<dbReference type="HOGENOM" id="CLU_1073922_0_0_1"/>
<dbReference type="OrthoDB" id="10514306at2759"/>
<evidence type="ECO:0000256" key="1">
    <source>
        <dbReference type="SAM" id="MobiDB-lite"/>
    </source>
</evidence>
<name>K1WQM6_MARBU</name>
<organism evidence="2 3">
    <name type="scientific">Marssonina brunnea f. sp. multigermtubi (strain MB_m1)</name>
    <name type="common">Marssonina leaf spot fungus</name>
    <dbReference type="NCBI Taxonomy" id="1072389"/>
    <lineage>
        <taxon>Eukaryota</taxon>
        <taxon>Fungi</taxon>
        <taxon>Dikarya</taxon>
        <taxon>Ascomycota</taxon>
        <taxon>Pezizomycotina</taxon>
        <taxon>Leotiomycetes</taxon>
        <taxon>Helotiales</taxon>
        <taxon>Drepanopezizaceae</taxon>
        <taxon>Drepanopeziza</taxon>
    </lineage>
</organism>
<feature type="region of interest" description="Disordered" evidence="1">
    <location>
        <begin position="123"/>
        <end position="149"/>
    </location>
</feature>
<dbReference type="Proteomes" id="UP000006753">
    <property type="component" value="Unassembled WGS sequence"/>
</dbReference>
<accession>K1WQM6</accession>
<sequence length="259" mass="29273">MAPNAEEFVHEPGFSFLPDHVFAALTFNFRAIKDMLFDPAYFPELEVSLQRARKRGSGGISGDHGRALLPSRNQGQDKNMDKPEMDKADDVMGDTYEVRKESIDEEHEVMAVDEQPEVIVIDDDSQHEGSDHDGEEDESEEDELMEDDEGEQMEMCISDDDEDAAVRVPDPNVLAFASALTRVVNSQMETLRCSLDGLLSVSQEQNMKHLKTDVRANRVKKITRVNNAVREQMEVDFRNTAKRIKVAILKKAMEELNDA</sequence>
<feature type="compositionally biased region" description="Acidic residues" evidence="1">
    <location>
        <begin position="133"/>
        <end position="149"/>
    </location>
</feature>
<dbReference type="InParanoid" id="K1WQM6"/>
<feature type="compositionally biased region" description="Basic and acidic residues" evidence="1">
    <location>
        <begin position="78"/>
        <end position="88"/>
    </location>
</feature>
<evidence type="ECO:0000313" key="3">
    <source>
        <dbReference type="Proteomes" id="UP000006753"/>
    </source>
</evidence>
<dbReference type="EMBL" id="JH921430">
    <property type="protein sequence ID" value="EKD19950.1"/>
    <property type="molecule type" value="Genomic_DNA"/>
</dbReference>
<dbReference type="AlphaFoldDB" id="K1WQM6"/>
<gene>
    <name evidence="2" type="ORF">MBM_01902</name>
</gene>